<keyword evidence="10" id="KW-0325">Glycoprotein</keyword>
<dbReference type="Gene3D" id="2.10.25.10">
    <property type="entry name" value="Laminin"/>
    <property type="match status" value="7"/>
</dbReference>
<keyword evidence="3" id="KW-0964">Secreted</keyword>
<dbReference type="eggNOG" id="KOG1217">
    <property type="taxonomic scope" value="Eukaryota"/>
</dbReference>
<name>H2YZM4_CIOSA</name>
<keyword evidence="5 11" id="KW-0245">EGF-like domain</keyword>
<dbReference type="Ensembl" id="ENSCSAVT00000010916.1">
    <property type="protein sequence ID" value="ENSCSAVP00000010786.1"/>
    <property type="gene ID" value="ENSCSAVG00000006325.1"/>
</dbReference>
<dbReference type="InterPro" id="IPR055088">
    <property type="entry name" value="Fibulin_C"/>
</dbReference>
<dbReference type="HOGENOM" id="CLU_004826_4_4_1"/>
<dbReference type="STRING" id="51511.ENSCSAVP00000010786"/>
<feature type="domain" description="EGF-like" evidence="13">
    <location>
        <begin position="96"/>
        <end position="134"/>
    </location>
</feature>
<evidence type="ECO:0000256" key="1">
    <source>
        <dbReference type="ARBA" id="ARBA00004498"/>
    </source>
</evidence>
<reference evidence="15" key="1">
    <citation type="submission" date="2003-08" db="EMBL/GenBank/DDBJ databases">
        <authorList>
            <person name="Birren B."/>
            <person name="Nusbaum C."/>
            <person name="Abebe A."/>
            <person name="Abouelleil A."/>
            <person name="Adekoya E."/>
            <person name="Ait-zahra M."/>
            <person name="Allen N."/>
            <person name="Allen T."/>
            <person name="An P."/>
            <person name="Anderson M."/>
            <person name="Anderson S."/>
            <person name="Arachchi H."/>
            <person name="Armbruster J."/>
            <person name="Bachantsang P."/>
            <person name="Baldwin J."/>
            <person name="Barry A."/>
            <person name="Bayul T."/>
            <person name="Blitshsteyn B."/>
            <person name="Bloom T."/>
            <person name="Blye J."/>
            <person name="Boguslavskiy L."/>
            <person name="Borowsky M."/>
            <person name="Boukhgalter B."/>
            <person name="Brunache A."/>
            <person name="Butler J."/>
            <person name="Calixte N."/>
            <person name="Calvo S."/>
            <person name="Camarata J."/>
            <person name="Campo K."/>
            <person name="Chang J."/>
            <person name="Cheshatsang Y."/>
            <person name="Citroen M."/>
            <person name="Collymore A."/>
            <person name="Considine T."/>
            <person name="Cook A."/>
            <person name="Cooke P."/>
            <person name="Corum B."/>
            <person name="Cuomo C."/>
            <person name="David R."/>
            <person name="Dawoe T."/>
            <person name="Degray S."/>
            <person name="Dodge S."/>
            <person name="Dooley K."/>
            <person name="Dorje P."/>
            <person name="Dorjee K."/>
            <person name="Dorris L."/>
            <person name="Duffey N."/>
            <person name="Dupes A."/>
            <person name="Elkins T."/>
            <person name="Engels R."/>
            <person name="Erickson J."/>
            <person name="Farina A."/>
            <person name="Faro S."/>
            <person name="Ferreira P."/>
            <person name="Fischer H."/>
            <person name="Fitzgerald M."/>
            <person name="Foley K."/>
            <person name="Gage D."/>
            <person name="Galagan J."/>
            <person name="Gearin G."/>
            <person name="Gnerre S."/>
            <person name="Gnirke A."/>
            <person name="Goyette A."/>
            <person name="Graham J."/>
            <person name="Grandbois E."/>
            <person name="Gyaltsen K."/>
            <person name="Hafez N."/>
            <person name="Hagopian D."/>
            <person name="Hagos B."/>
            <person name="Hall J."/>
            <person name="Hatcher B."/>
            <person name="Heller A."/>
            <person name="Higgins H."/>
            <person name="Honan T."/>
            <person name="Horn A."/>
            <person name="Houde N."/>
            <person name="Hughes L."/>
            <person name="Hulme W."/>
            <person name="Husby E."/>
            <person name="Iliev I."/>
            <person name="Jaffe D."/>
            <person name="Jones C."/>
            <person name="Kamal M."/>
            <person name="Kamat A."/>
            <person name="Kamvysselis M."/>
            <person name="Karlsson E."/>
            <person name="Kells C."/>
            <person name="Kieu A."/>
            <person name="Kisner P."/>
            <person name="Kodira C."/>
            <person name="Kulbokas E."/>
            <person name="Labutti K."/>
            <person name="Lama D."/>
            <person name="Landers T."/>
            <person name="Leger J."/>
            <person name="Levine S."/>
            <person name="Lewis D."/>
            <person name="Lewis T."/>
            <person name="Lindblad-toh K."/>
            <person name="Liu X."/>
            <person name="Lokyitsang T."/>
            <person name="Lokyitsang Y."/>
            <person name="Lucien O."/>
            <person name="Lui A."/>
            <person name="Ma L.J."/>
            <person name="Mabbitt R."/>
            <person name="Macdonald J."/>
            <person name="Maclean C."/>
            <person name="Major J."/>
            <person name="Manning J."/>
            <person name="Marabella R."/>
            <person name="Maru K."/>
            <person name="Matthews C."/>
            <person name="Mauceli E."/>
            <person name="Mccarthy M."/>
            <person name="Mcdonough S."/>
            <person name="Mcghee T."/>
            <person name="Meldrim J."/>
            <person name="Meneus L."/>
            <person name="Mesirov J."/>
            <person name="Mihalev A."/>
            <person name="Mihova T."/>
            <person name="Mikkelsen T."/>
            <person name="Mlenga V."/>
            <person name="Moru K."/>
            <person name="Mozes J."/>
            <person name="Mulrain L."/>
            <person name="Munson G."/>
            <person name="Naylor J."/>
            <person name="Newes C."/>
            <person name="Nguyen C."/>
            <person name="Nguyen N."/>
            <person name="Nguyen T."/>
            <person name="Nicol R."/>
            <person name="Nielsen C."/>
            <person name="Nizzari M."/>
            <person name="Norbu C."/>
            <person name="Norbu N."/>
            <person name="O'donnell P."/>
            <person name="Okoawo O."/>
            <person name="O'leary S."/>
            <person name="Omotosho B."/>
            <person name="O'neill K."/>
            <person name="Osman S."/>
            <person name="Parker S."/>
            <person name="Perrin D."/>
            <person name="Phunkhang P."/>
            <person name="Piqani B."/>
            <person name="Purcell S."/>
            <person name="Rachupka T."/>
            <person name="Ramasamy U."/>
            <person name="Rameau R."/>
            <person name="Ray V."/>
            <person name="Raymond C."/>
            <person name="Retta R."/>
            <person name="Richardson S."/>
            <person name="Rise C."/>
            <person name="Rodriguez J."/>
            <person name="Rogers J."/>
            <person name="Rogov P."/>
            <person name="Rutman M."/>
            <person name="Schupbach R."/>
            <person name="Seaman C."/>
            <person name="Settipalli S."/>
            <person name="Sharpe T."/>
            <person name="Sheridan J."/>
            <person name="Sherpa N."/>
            <person name="Shi J."/>
            <person name="Smirnov S."/>
            <person name="Smith C."/>
            <person name="Sougnez C."/>
            <person name="Spencer B."/>
            <person name="Stalker J."/>
            <person name="Stange-thomann N."/>
            <person name="Stavropoulos S."/>
            <person name="Stetson K."/>
            <person name="Stone C."/>
            <person name="Stone S."/>
            <person name="Stubbs M."/>
            <person name="Talamas J."/>
            <person name="Tchuinga P."/>
            <person name="Tenzing P."/>
            <person name="Tesfaye S."/>
            <person name="Theodore J."/>
            <person name="Thoulutsang Y."/>
            <person name="Topham K."/>
            <person name="Towey S."/>
            <person name="Tsamla T."/>
            <person name="Tsomo N."/>
            <person name="Vallee D."/>
            <person name="Vassiliev H."/>
            <person name="Venkataraman V."/>
            <person name="Vinson J."/>
            <person name="Vo A."/>
            <person name="Wade C."/>
            <person name="Wang S."/>
            <person name="Wangchuk T."/>
            <person name="Wangdi T."/>
            <person name="Whittaker C."/>
            <person name="Wilkinson J."/>
            <person name="Wu Y."/>
            <person name="Wyman D."/>
            <person name="Yadav S."/>
            <person name="Yang S."/>
            <person name="Yang X."/>
            <person name="Yeager S."/>
            <person name="Yee E."/>
            <person name="Young G."/>
            <person name="Zainoun J."/>
            <person name="Zembeck L."/>
            <person name="Zimmer A."/>
            <person name="Zody M."/>
            <person name="Lander E."/>
        </authorList>
    </citation>
    <scope>NUCLEOTIDE SEQUENCE [LARGE SCALE GENOMIC DNA]</scope>
</reference>
<accession>H2YZM4</accession>
<evidence type="ECO:0000256" key="12">
    <source>
        <dbReference type="SAM" id="SignalP"/>
    </source>
</evidence>
<dbReference type="PROSITE" id="PS01186">
    <property type="entry name" value="EGF_2"/>
    <property type="match status" value="1"/>
</dbReference>
<evidence type="ECO:0000256" key="7">
    <source>
        <dbReference type="ARBA" id="ARBA00022737"/>
    </source>
</evidence>
<feature type="domain" description="EGF-like" evidence="13">
    <location>
        <begin position="135"/>
        <end position="174"/>
    </location>
</feature>
<dbReference type="GeneTree" id="ENSGT00940000164251"/>
<dbReference type="InterPro" id="IPR000742">
    <property type="entry name" value="EGF"/>
</dbReference>
<dbReference type="Pfam" id="PF07645">
    <property type="entry name" value="EGF_CA"/>
    <property type="match status" value="7"/>
</dbReference>
<keyword evidence="15" id="KW-1185">Reference proteome</keyword>
<sequence length="431" mass="48566">MMMGINLWFGFVTVILVCGVRCQTRLSTEVQAGKSMNGICDEGFRYQENVGCTDVNECTEQAPCKIGQVCRNLWGSYLCVCPRGYRFQTSTGDCTDIDECGMGYCGNGEKCINTIGSFNCLCSPGMVKIGRFCRDMNECTQSPCDSNQYCINTRGSYQCRCKAGYSETGAGSCDDTDECTQGMCQALGETCRNTLGSYECVCQQGYTKDPSTNGRYCMDVNECDLDMCSDNSECINTQGSYYCRCHRGFTKHNGACVDNQECSLGEGKKCQWRCLNTPGAFQCQCPIGYEKLDYACNDINECDRDSAQCMSDETCVNTLGGHKCIPQLQCPDNGFYRKLMRTDEFRYRQITTNICRRRRCRRVATDNSTYAECKVQSLSISYHYIDMPSGLKVPTNLLKMSFPARRRRQQYHFRIAQGEENAFSVRQPSMY</sequence>
<evidence type="ECO:0000256" key="5">
    <source>
        <dbReference type="ARBA" id="ARBA00022536"/>
    </source>
</evidence>
<dbReference type="PROSITE" id="PS50026">
    <property type="entry name" value="EGF_3"/>
    <property type="match status" value="5"/>
</dbReference>
<feature type="domain" description="EGF-like" evidence="13">
    <location>
        <begin position="54"/>
        <end position="91"/>
    </location>
</feature>
<dbReference type="Proteomes" id="UP000007875">
    <property type="component" value="Unassembled WGS sequence"/>
</dbReference>
<comment type="caution">
    <text evidence="11">Lacks conserved residue(s) required for the propagation of feature annotation.</text>
</comment>
<evidence type="ECO:0000256" key="3">
    <source>
        <dbReference type="ARBA" id="ARBA00022525"/>
    </source>
</evidence>
<dbReference type="InterPro" id="IPR050751">
    <property type="entry name" value="ECM_structural_protein"/>
</dbReference>
<feature type="domain" description="EGF-like" evidence="13">
    <location>
        <begin position="219"/>
        <end position="255"/>
    </location>
</feature>
<evidence type="ECO:0000256" key="6">
    <source>
        <dbReference type="ARBA" id="ARBA00022729"/>
    </source>
</evidence>
<dbReference type="Pfam" id="PF22914">
    <property type="entry name" value="Fibulin_C"/>
    <property type="match status" value="1"/>
</dbReference>
<feature type="signal peptide" evidence="12">
    <location>
        <begin position="1"/>
        <end position="22"/>
    </location>
</feature>
<evidence type="ECO:0000256" key="8">
    <source>
        <dbReference type="ARBA" id="ARBA00022837"/>
    </source>
</evidence>
<keyword evidence="7" id="KW-0677">Repeat</keyword>
<dbReference type="SMART" id="SM00179">
    <property type="entry name" value="EGF_CA"/>
    <property type="match status" value="7"/>
</dbReference>
<keyword evidence="8" id="KW-0106">Calcium</keyword>
<dbReference type="SUPFAM" id="SSF57184">
    <property type="entry name" value="Growth factor receptor domain"/>
    <property type="match status" value="3"/>
</dbReference>
<evidence type="ECO:0000313" key="15">
    <source>
        <dbReference type="Proteomes" id="UP000007875"/>
    </source>
</evidence>
<dbReference type="InParanoid" id="H2YZM4"/>
<feature type="chain" id="PRO_5003578691" description="EGF-like domain-containing protein" evidence="12">
    <location>
        <begin position="23"/>
        <end position="431"/>
    </location>
</feature>
<dbReference type="AlphaFoldDB" id="H2YZM4"/>
<feature type="domain" description="EGF-like" evidence="13">
    <location>
        <begin position="175"/>
        <end position="212"/>
    </location>
</feature>
<dbReference type="FunFam" id="2.10.25.10:FF:000014">
    <property type="entry name" value="Latent-transforming growth factor beta-binding protein 3"/>
    <property type="match status" value="2"/>
</dbReference>
<dbReference type="InterPro" id="IPR000152">
    <property type="entry name" value="EGF-type_Asp/Asn_hydroxyl_site"/>
</dbReference>
<dbReference type="CDD" id="cd00054">
    <property type="entry name" value="EGF_CA"/>
    <property type="match status" value="5"/>
</dbReference>
<dbReference type="InterPro" id="IPR049883">
    <property type="entry name" value="NOTCH1_EGF-like"/>
</dbReference>
<protein>
    <recommendedName>
        <fullName evidence="13">EGF-like domain-containing protein</fullName>
    </recommendedName>
</protein>
<evidence type="ECO:0000256" key="11">
    <source>
        <dbReference type="PROSITE-ProRule" id="PRU00076"/>
    </source>
</evidence>
<reference evidence="14" key="3">
    <citation type="submission" date="2025-09" db="UniProtKB">
        <authorList>
            <consortium name="Ensembl"/>
        </authorList>
    </citation>
    <scope>IDENTIFICATION</scope>
</reference>
<dbReference type="PROSITE" id="PS00010">
    <property type="entry name" value="ASX_HYDROXYL"/>
    <property type="match status" value="5"/>
</dbReference>
<evidence type="ECO:0000256" key="9">
    <source>
        <dbReference type="ARBA" id="ARBA00023157"/>
    </source>
</evidence>
<dbReference type="PANTHER" id="PTHR24034:SF209">
    <property type="entry name" value="EGF-LIKE DOMAIN-CONTAINING PROTEIN"/>
    <property type="match status" value="1"/>
</dbReference>
<keyword evidence="4" id="KW-0272">Extracellular matrix</keyword>
<keyword evidence="6 12" id="KW-0732">Signal</keyword>
<evidence type="ECO:0000259" key="13">
    <source>
        <dbReference type="PROSITE" id="PS50026"/>
    </source>
</evidence>
<evidence type="ECO:0000256" key="2">
    <source>
        <dbReference type="ARBA" id="ARBA00006127"/>
    </source>
</evidence>
<dbReference type="PROSITE" id="PS01187">
    <property type="entry name" value="EGF_CA"/>
    <property type="match status" value="2"/>
</dbReference>
<evidence type="ECO:0000313" key="14">
    <source>
        <dbReference type="Ensembl" id="ENSCSAVP00000010786.1"/>
    </source>
</evidence>
<dbReference type="FunFam" id="2.10.25.10:FF:000038">
    <property type="entry name" value="Fibrillin 2"/>
    <property type="match status" value="1"/>
</dbReference>
<dbReference type="InterPro" id="IPR009030">
    <property type="entry name" value="Growth_fac_rcpt_cys_sf"/>
</dbReference>
<dbReference type="InterPro" id="IPR018097">
    <property type="entry name" value="EGF_Ca-bd_CS"/>
</dbReference>
<evidence type="ECO:0000256" key="10">
    <source>
        <dbReference type="ARBA" id="ARBA00023180"/>
    </source>
</evidence>
<comment type="similarity">
    <text evidence="2">Belongs to the fibulin family.</text>
</comment>
<dbReference type="OMA" id="ISYHYID"/>
<dbReference type="InterPro" id="IPR001881">
    <property type="entry name" value="EGF-like_Ca-bd_dom"/>
</dbReference>
<proteinExistence type="inferred from homology"/>
<dbReference type="SMART" id="SM00181">
    <property type="entry name" value="EGF"/>
    <property type="match status" value="7"/>
</dbReference>
<comment type="subcellular location">
    <subcellularLocation>
        <location evidence="1">Secreted</location>
        <location evidence="1">Extracellular space</location>
        <location evidence="1">Extracellular matrix</location>
    </subcellularLocation>
</comment>
<organism evidence="14 15">
    <name type="scientific">Ciona savignyi</name>
    <name type="common">Pacific transparent sea squirt</name>
    <dbReference type="NCBI Taxonomy" id="51511"/>
    <lineage>
        <taxon>Eukaryota</taxon>
        <taxon>Metazoa</taxon>
        <taxon>Chordata</taxon>
        <taxon>Tunicata</taxon>
        <taxon>Ascidiacea</taxon>
        <taxon>Phlebobranchia</taxon>
        <taxon>Cionidae</taxon>
        <taxon>Ciona</taxon>
    </lineage>
</organism>
<dbReference type="GO" id="GO:0005509">
    <property type="term" value="F:calcium ion binding"/>
    <property type="evidence" value="ECO:0007669"/>
    <property type="project" value="InterPro"/>
</dbReference>
<dbReference type="PANTHER" id="PTHR24034">
    <property type="entry name" value="EGF-LIKE DOMAIN-CONTAINING PROTEIN"/>
    <property type="match status" value="1"/>
</dbReference>
<evidence type="ECO:0000256" key="4">
    <source>
        <dbReference type="ARBA" id="ARBA00022530"/>
    </source>
</evidence>
<keyword evidence="9" id="KW-1015">Disulfide bond</keyword>
<reference evidence="14" key="2">
    <citation type="submission" date="2025-08" db="UniProtKB">
        <authorList>
            <consortium name="Ensembl"/>
        </authorList>
    </citation>
    <scope>IDENTIFICATION</scope>
</reference>